<dbReference type="PANTHER" id="PTHR43155">
    <property type="entry name" value="CYCLIC DI-GMP PHOSPHODIESTERASE PA4108-RELATED"/>
    <property type="match status" value="1"/>
</dbReference>
<dbReference type="SUPFAM" id="SSF109604">
    <property type="entry name" value="HD-domain/PDEase-like"/>
    <property type="match status" value="1"/>
</dbReference>
<dbReference type="EMBL" id="BMYZ01000001">
    <property type="protein sequence ID" value="GGY72229.1"/>
    <property type="molecule type" value="Genomic_DNA"/>
</dbReference>
<gene>
    <name evidence="2" type="ORF">GCM10011613_16480</name>
</gene>
<feature type="domain" description="HD-GYP" evidence="1">
    <location>
        <begin position="107"/>
        <end position="303"/>
    </location>
</feature>
<dbReference type="PROSITE" id="PS51832">
    <property type="entry name" value="HD_GYP"/>
    <property type="match status" value="1"/>
</dbReference>
<protein>
    <recommendedName>
        <fullName evidence="1">HD-GYP domain-containing protein</fullName>
    </recommendedName>
</protein>
<evidence type="ECO:0000313" key="3">
    <source>
        <dbReference type="Proteomes" id="UP000619761"/>
    </source>
</evidence>
<dbReference type="CDD" id="cd00077">
    <property type="entry name" value="HDc"/>
    <property type="match status" value="1"/>
</dbReference>
<dbReference type="PANTHER" id="PTHR43155:SF2">
    <property type="entry name" value="CYCLIC DI-GMP PHOSPHODIESTERASE PA4108"/>
    <property type="match status" value="1"/>
</dbReference>
<evidence type="ECO:0000313" key="2">
    <source>
        <dbReference type="EMBL" id="GGY72229.1"/>
    </source>
</evidence>
<dbReference type="Proteomes" id="UP000619761">
    <property type="component" value="Unassembled WGS sequence"/>
</dbReference>
<dbReference type="RefSeq" id="WP_189417455.1">
    <property type="nucleotide sequence ID" value="NZ_BMYZ01000001.1"/>
</dbReference>
<dbReference type="InterPro" id="IPR037522">
    <property type="entry name" value="HD_GYP_dom"/>
</dbReference>
<reference evidence="3" key="1">
    <citation type="journal article" date="2019" name="Int. J. Syst. Evol. Microbiol.">
        <title>The Global Catalogue of Microorganisms (GCM) 10K type strain sequencing project: providing services to taxonomists for standard genome sequencing and annotation.</title>
        <authorList>
            <consortium name="The Broad Institute Genomics Platform"/>
            <consortium name="The Broad Institute Genome Sequencing Center for Infectious Disease"/>
            <person name="Wu L."/>
            <person name="Ma J."/>
        </authorList>
    </citation>
    <scope>NUCLEOTIDE SEQUENCE [LARGE SCALE GENOMIC DNA]</scope>
    <source>
        <strain evidence="3">KCTC 32239</strain>
    </source>
</reference>
<dbReference type="Gene3D" id="1.10.3210.10">
    <property type="entry name" value="Hypothetical protein af1432"/>
    <property type="match status" value="1"/>
</dbReference>
<sequence length="433" mass="48795">MSSSESNHYCKNLMEVNKSHSVVTNQAIYNEQGTLLLAAGSELSEKRADILLQHKLLKPLEQCIGIASSFSAKQLYEYLNKFAGNIAGLIAVTKNEDYQKTLRQMCLFYEKYPLLQQNLTVLALRTPNIYYHGLFSAAAGLAIAIQLKLSQRELQTIFIAGLFHDVGFLYLAPELSQKNQEFSNDEWKALQAHPLIAQRFLNLVPDLPKEIGDAIVNHHERIDGTGYPYHIFGDKLPMVSQIIAATDNIIFNHSRYKDYGVHAHSMLLTALKLSDNIYFESVYDAAMVLFKHAPSPSTNLIEAPSVEELLVRQKMLQQQFQHAKFLSQKLMTFPASPMIRSVSAVMGRLAISVVRSGILQPEQEEWLNQSSHNMSSEDSLSLVELSVMLDQIYDQLLHLKNIMERVVESIPANNAPLKKMASDALNQIDLQYA</sequence>
<evidence type="ECO:0000259" key="1">
    <source>
        <dbReference type="PROSITE" id="PS51832"/>
    </source>
</evidence>
<comment type="caution">
    <text evidence="2">The sequence shown here is derived from an EMBL/GenBank/DDBJ whole genome shotgun (WGS) entry which is preliminary data.</text>
</comment>
<proteinExistence type="predicted"/>
<keyword evidence="3" id="KW-1185">Reference proteome</keyword>
<organism evidence="2 3">
    <name type="scientific">Cellvibrio zantedeschiae</name>
    <dbReference type="NCBI Taxonomy" id="1237077"/>
    <lineage>
        <taxon>Bacteria</taxon>
        <taxon>Pseudomonadati</taxon>
        <taxon>Pseudomonadota</taxon>
        <taxon>Gammaproteobacteria</taxon>
        <taxon>Cellvibrionales</taxon>
        <taxon>Cellvibrionaceae</taxon>
        <taxon>Cellvibrio</taxon>
    </lineage>
</organism>
<name>A0ABQ3B061_9GAMM</name>
<accession>A0ABQ3B061</accession>
<dbReference type="Pfam" id="PF13487">
    <property type="entry name" value="HD_5"/>
    <property type="match status" value="1"/>
</dbReference>
<dbReference type="InterPro" id="IPR003607">
    <property type="entry name" value="HD/PDEase_dom"/>
</dbReference>